<dbReference type="GeneID" id="92080704"/>
<keyword evidence="3" id="KW-1185">Reference proteome</keyword>
<comment type="caution">
    <text evidence="2">The sequence shown here is derived from an EMBL/GenBank/DDBJ whole genome shotgun (WGS) entry which is preliminary data.</text>
</comment>
<dbReference type="PANTHER" id="PTHR12905:SF18">
    <property type="entry name" value="ESTER HYDROLASE, PUTATIVE (AFU_ORTHOLOGUE AFUA_4G03130)-RELATED"/>
    <property type="match status" value="1"/>
</dbReference>
<dbReference type="SUPFAM" id="SSF56300">
    <property type="entry name" value="Metallo-dependent phosphatases"/>
    <property type="match status" value="1"/>
</dbReference>
<evidence type="ECO:0000259" key="1">
    <source>
        <dbReference type="Pfam" id="PF00149"/>
    </source>
</evidence>
<dbReference type="RefSeq" id="XP_066697133.1">
    <property type="nucleotide sequence ID" value="XM_066847642.1"/>
</dbReference>
<reference evidence="2 3" key="1">
    <citation type="submission" date="2023-01" db="EMBL/GenBank/DDBJ databases">
        <title>Analysis of 21 Apiospora genomes using comparative genomics revels a genus with tremendous synthesis potential of carbohydrate active enzymes and secondary metabolites.</title>
        <authorList>
            <person name="Sorensen T."/>
        </authorList>
    </citation>
    <scope>NUCLEOTIDE SEQUENCE [LARGE SCALE GENOMIC DNA]</scope>
    <source>
        <strain evidence="2 3">CBS 24483</strain>
    </source>
</reference>
<proteinExistence type="predicted"/>
<dbReference type="InterPro" id="IPR051693">
    <property type="entry name" value="UPF0046_metallophosphoest"/>
</dbReference>
<protein>
    <submittedName>
        <fullName evidence="2">Phosphoesterase</fullName>
    </submittedName>
</protein>
<dbReference type="EMBL" id="JAQQWE010000007">
    <property type="protein sequence ID" value="KAK7947099.1"/>
    <property type="molecule type" value="Genomic_DNA"/>
</dbReference>
<dbReference type="Pfam" id="PF00149">
    <property type="entry name" value="Metallophos"/>
    <property type="match status" value="1"/>
</dbReference>
<accession>A0ABR1Q4Z3</accession>
<evidence type="ECO:0000313" key="2">
    <source>
        <dbReference type="EMBL" id="KAK7947099.1"/>
    </source>
</evidence>
<organism evidence="2 3">
    <name type="scientific">Apiospora aurea</name>
    <dbReference type="NCBI Taxonomy" id="335848"/>
    <lineage>
        <taxon>Eukaryota</taxon>
        <taxon>Fungi</taxon>
        <taxon>Dikarya</taxon>
        <taxon>Ascomycota</taxon>
        <taxon>Pezizomycotina</taxon>
        <taxon>Sordariomycetes</taxon>
        <taxon>Xylariomycetidae</taxon>
        <taxon>Amphisphaeriales</taxon>
        <taxon>Apiosporaceae</taxon>
        <taxon>Apiospora</taxon>
    </lineage>
</organism>
<sequence>MSEFESLLHRPDPSAWELIMMRGPCLLLAEGLYSCHRLLLCWLRETAATVRLFRLNGAEGEEQQKDPISVVCISDTHNNQIPIPDADILIHAGDLTQSGSLAELQAAAAWLRELPHRHKIVVAGSHDILLDPDCDYDQPTKLAADDLDGRARRRQRRDAERLQLDWGDVEYLRDRSTCISMKGRHGWRHLRVYGSPWSPRNGNWAFQYARADAKEAWHREVPDGTDILVTHGPPRGHLDLGGRLGCEGLLREVWRVRPALHVFGHIHEEHGQESVLFDAVQHAYEQTISEGGGFWNLCKLVWAFGASLFSSSPVAPECQMVNAAMVGGLRDQVWQRPIKVDI</sequence>
<dbReference type="PANTHER" id="PTHR12905">
    <property type="entry name" value="METALLOPHOSPHOESTERASE"/>
    <property type="match status" value="1"/>
</dbReference>
<feature type="domain" description="Calcineurin-like phosphoesterase" evidence="1">
    <location>
        <begin position="79"/>
        <end position="268"/>
    </location>
</feature>
<evidence type="ECO:0000313" key="3">
    <source>
        <dbReference type="Proteomes" id="UP001391051"/>
    </source>
</evidence>
<dbReference type="CDD" id="cd07379">
    <property type="entry name" value="MPP_239FB"/>
    <property type="match status" value="1"/>
</dbReference>
<name>A0ABR1Q4Z3_9PEZI</name>
<gene>
    <name evidence="2" type="ORF">PG986_011420</name>
</gene>
<dbReference type="InterPro" id="IPR004843">
    <property type="entry name" value="Calcineurin-like_PHP"/>
</dbReference>
<dbReference type="InterPro" id="IPR029052">
    <property type="entry name" value="Metallo-depent_PP-like"/>
</dbReference>
<dbReference type="Gene3D" id="3.60.21.10">
    <property type="match status" value="1"/>
</dbReference>
<dbReference type="Proteomes" id="UP001391051">
    <property type="component" value="Unassembled WGS sequence"/>
</dbReference>